<evidence type="ECO:0000256" key="2">
    <source>
        <dbReference type="SAM" id="Phobius"/>
    </source>
</evidence>
<geneLocation type="plasmid" evidence="4">
    <name>psclo_3 dna</name>
</geneLocation>
<dbReference type="Proteomes" id="UP000218272">
    <property type="component" value="Plasmid pSCLO_3"/>
</dbReference>
<accession>A0A1E1F8G1</accession>
<organism evidence="3 4">
    <name type="scientific">Sphingobium cloacae</name>
    <dbReference type="NCBI Taxonomy" id="120107"/>
    <lineage>
        <taxon>Bacteria</taxon>
        <taxon>Pseudomonadati</taxon>
        <taxon>Pseudomonadota</taxon>
        <taxon>Alphaproteobacteria</taxon>
        <taxon>Sphingomonadales</taxon>
        <taxon>Sphingomonadaceae</taxon>
        <taxon>Sphingobium</taxon>
    </lineage>
</organism>
<keyword evidence="2" id="KW-0812">Transmembrane</keyword>
<feature type="transmembrane region" description="Helical" evidence="2">
    <location>
        <begin position="57"/>
        <end position="75"/>
    </location>
</feature>
<feature type="region of interest" description="Disordered" evidence="1">
    <location>
        <begin position="1"/>
        <end position="21"/>
    </location>
</feature>
<evidence type="ECO:0000313" key="3">
    <source>
        <dbReference type="EMBL" id="BAV66790.1"/>
    </source>
</evidence>
<evidence type="ECO:0000256" key="1">
    <source>
        <dbReference type="SAM" id="MobiDB-lite"/>
    </source>
</evidence>
<dbReference type="AlphaFoldDB" id="A0A1E1F8G1"/>
<dbReference type="KEGG" id="sclo:SCLO_3001230"/>
<gene>
    <name evidence="3" type="ORF">SCLO_3001230</name>
</gene>
<dbReference type="OrthoDB" id="7466597at2"/>
<proteinExistence type="predicted"/>
<keyword evidence="2" id="KW-0472">Membrane</keyword>
<keyword evidence="4" id="KW-1185">Reference proteome</keyword>
<dbReference type="RefSeq" id="WP_020818476.1">
    <property type="nucleotide sequence ID" value="NZ_AP017657.1"/>
</dbReference>
<feature type="compositionally biased region" description="Basic and acidic residues" evidence="1">
    <location>
        <begin position="1"/>
        <end position="14"/>
    </location>
</feature>
<reference evidence="3 4" key="1">
    <citation type="submission" date="2016-10" db="EMBL/GenBank/DDBJ databases">
        <title>Complete Genome Sequence of the Nonylphenol-Degrading Bacterium Sphingobium cloacae JCM 10874T.</title>
        <authorList>
            <person name="Ootsuka M."/>
            <person name="Nishizawa T."/>
            <person name="Ohta H."/>
        </authorList>
    </citation>
    <scope>NUCLEOTIDE SEQUENCE [LARGE SCALE GENOMIC DNA]</scope>
    <source>
        <strain evidence="3 4">JCM 10874</strain>
        <plasmid evidence="4">psclo_3 dna</plasmid>
    </source>
</reference>
<evidence type="ECO:0000313" key="4">
    <source>
        <dbReference type="Proteomes" id="UP000218272"/>
    </source>
</evidence>
<sequence length="217" mass="24727">MGIDDRDYMRERQRARSGSTRWNDRAGRVEGAWFDPAIRSFDYQRGRWRGSRRSSPVRYIPFALSLLLILIPLYGEAQRAGWLPDREAAMPFPESGSVTVASWAMHEPVSSFLTVETADSNAVVQLIDPTTGRHAISIYVSKNDRIRVPVPQGTFRLRLIEGQKWHGPVRYFGSNTSYETAAELMIFAPRAGHIIDLHRRPDGNLKTRMMLSRPEAL</sequence>
<dbReference type="EMBL" id="AP017657">
    <property type="protein sequence ID" value="BAV66790.1"/>
    <property type="molecule type" value="Genomic_DNA"/>
</dbReference>
<keyword evidence="3" id="KW-0614">Plasmid</keyword>
<name>A0A1E1F8G1_9SPHN</name>
<keyword evidence="2" id="KW-1133">Transmembrane helix</keyword>
<protein>
    <submittedName>
        <fullName evidence="3">Uncharacterized protein</fullName>
    </submittedName>
</protein>